<accession>A0A9X1DDF3</accession>
<protein>
    <submittedName>
        <fullName evidence="2">DUF2171 domain-containing protein</fullName>
    </submittedName>
</protein>
<evidence type="ECO:0000256" key="1">
    <source>
        <dbReference type="SAM" id="MobiDB-lite"/>
    </source>
</evidence>
<dbReference type="InterPro" id="IPR018684">
    <property type="entry name" value="DUF2171"/>
</dbReference>
<dbReference type="AlphaFoldDB" id="A0A9X1DDF3"/>
<dbReference type="RefSeq" id="WP_214624122.1">
    <property type="nucleotide sequence ID" value="NZ_JAHGAW010000008.1"/>
</dbReference>
<feature type="compositionally biased region" description="Gly residues" evidence="1">
    <location>
        <begin position="113"/>
        <end position="125"/>
    </location>
</feature>
<gene>
    <name evidence="2" type="ORF">KK488_13020</name>
</gene>
<keyword evidence="3" id="KW-1185">Reference proteome</keyword>
<sequence length="125" mass="13363">MFEKWRIKEHMEVTDAAGRHVGTIDSVDGDTIKLTRSDSTDGQHHLLDFDAVDKIEDNRVYLKSGTPLPQGFEATDTRPEQFEQATGRVTDTEIAGAESNIDPGGDAPLFGTSGHGTGMGGSGTS</sequence>
<dbReference type="EMBL" id="JAHGAW010000008">
    <property type="protein sequence ID" value="MBT2187869.1"/>
    <property type="molecule type" value="Genomic_DNA"/>
</dbReference>
<evidence type="ECO:0000313" key="3">
    <source>
        <dbReference type="Proteomes" id="UP001138757"/>
    </source>
</evidence>
<comment type="caution">
    <text evidence="2">The sequence shown here is derived from an EMBL/GenBank/DDBJ whole genome shotgun (WGS) entry which is preliminary data.</text>
</comment>
<proteinExistence type="predicted"/>
<reference evidence="2" key="1">
    <citation type="submission" date="2021-05" db="EMBL/GenBank/DDBJ databases">
        <title>Genome of Sphingobium sp. strain.</title>
        <authorList>
            <person name="Fan R."/>
        </authorList>
    </citation>
    <scope>NUCLEOTIDE SEQUENCE</scope>
    <source>
        <strain evidence="2">H33</strain>
    </source>
</reference>
<dbReference type="Pfam" id="PF09939">
    <property type="entry name" value="DUF2171"/>
    <property type="match status" value="1"/>
</dbReference>
<dbReference type="Proteomes" id="UP001138757">
    <property type="component" value="Unassembled WGS sequence"/>
</dbReference>
<organism evidence="2 3">
    <name type="scientific">Sphingobium nicotianae</name>
    <dbReference type="NCBI Taxonomy" id="2782607"/>
    <lineage>
        <taxon>Bacteria</taxon>
        <taxon>Pseudomonadati</taxon>
        <taxon>Pseudomonadota</taxon>
        <taxon>Alphaproteobacteria</taxon>
        <taxon>Sphingomonadales</taxon>
        <taxon>Sphingomonadaceae</taxon>
        <taxon>Sphingobium</taxon>
    </lineage>
</organism>
<feature type="region of interest" description="Disordered" evidence="1">
    <location>
        <begin position="90"/>
        <end position="125"/>
    </location>
</feature>
<name>A0A9X1DDF3_9SPHN</name>
<evidence type="ECO:0000313" key="2">
    <source>
        <dbReference type="EMBL" id="MBT2187869.1"/>
    </source>
</evidence>